<dbReference type="RefSeq" id="WP_212215364.1">
    <property type="nucleotide sequence ID" value="NZ_JAGUCO010000003.1"/>
</dbReference>
<evidence type="ECO:0000256" key="1">
    <source>
        <dbReference type="SAM" id="SignalP"/>
    </source>
</evidence>
<keyword evidence="1" id="KW-0732">Signal</keyword>
<accession>A0ABS5JTF1</accession>
<organism evidence="2 3">
    <name type="scientific">Carboxylicivirga linearis</name>
    <dbReference type="NCBI Taxonomy" id="1628157"/>
    <lineage>
        <taxon>Bacteria</taxon>
        <taxon>Pseudomonadati</taxon>
        <taxon>Bacteroidota</taxon>
        <taxon>Bacteroidia</taxon>
        <taxon>Marinilabiliales</taxon>
        <taxon>Marinilabiliaceae</taxon>
        <taxon>Carboxylicivirga</taxon>
    </lineage>
</organism>
<sequence length="2765" mass="294321">MKKIYSLLFVLLVMGGTAFSQDTWYTLASGDWDDPDIWTLDPAGAVPVGSQVPIAGDNVVILSGKTVTVPDGVSPYDSPLKNVTLNCGSVTINGSLDLRQSTGHNFTSLKGNGRLLMADDNYPTIGVGGDADFTSQDEDDGTVVFYGNSFNITTAYSFSNLEIDMNAGQVVTIEDDLTLDGNLIVTAGTIQINNAGTTPLTTTVNGNVYVESAGAITVGTGAAFHWLNVYGDFTNEGSVDFSNSAQYAEATNGAVKLKFSGTTDTEFQCNGTADLYRLFVDKGVNKTFKVAVTADNTANFSLYGPVDYLAYNGIDGTDGASGAERLPVVIENGTLELGSNIVIDRLGENIDGNAPNEFTIPSTGRLYVNGADITTFDASAYVNAWEVPSDWQGLTIFGELKMAAGTFTIPEDANGIRYYDNTSTSATIKIEGGTINTTQLWQYNSDGRLNYSQSGGTFHIHALPTNNWGSPSFDIANEEQIFEMTGGIIEFSAVNKHNFTALRIQSGDGNYNVTGGTIQFNTPTASPESNQAEIYSTVPLYNIDIQASATGQEVQVVDQYGNSGGSSELTVLNDLTIATDATFNDNGFDVSIGGELNIAGTYTQAGNLVFDGAQDGAINNQTGGVLTFGSGLTINKDRHSTAGSYYTVSLTGNHNINIDGSLRLTRGALDVIDYWPTVSDSVKISDGDLTSSGNGGLELTGSSPILQGKFGKEFNFGNIRLNNTNNGAALATDVNVEDFTFVSSGTGKVSLGVHNLTVTGSVTNSSSDRYFYTSDNASDGGVTLPVVLDQSYGSGTLVKTFPIGTSAGYTPGYIYAQNSPATSGTVTMVPVFSNHPTVADPNYALDYFWRVSYTGLETIGDDMRYSFDNYETINVPTYGTWPFEVDPVASVFNDNVWQDSGQGSKSGNNLDFVFGSYLSKDYSYVVPSSAWGWSMPDPRTLYSRNATSGGSYDDRNTWSLTGHDGNKVNNNQRPTAIDYVIIASGHTVTIDANGAEASQLQVDGTLYVEDGTSGHDITALSGSGTIVYEENNNWSSYVIINADHSEFLDTETATIEYTGTGDPRIMPSDSDIAYYPNLKISGSGEVRCQQTEDVLVNEDLLVESGTMNFLSYNGQTVTVGGDVNISGGTLSFYTTNNSNRYFDIEGDIIMSGGTFSDANNQESKIYLRGNIAQTGGTLSFSSANIVFEGTESVTYSSTGTPASFYRVRIDKPEDQTVAFNSDFDLTAWTNGTTKSLILESGICHLNHSDIKLNLTTGGADFQIPASATLQVTNGATVNTCANYGLRLSGALVVDGGIANIDGTKVNDVGVESSDGTSFIEFTASGSSSINVTGGGELHVGDQIRRTTNTEEGILTFAQNGGTVNIGTVGSDIKATRGMFEILGTGSSFSQADGDVINIVRSNTSSSIPSLYFSPETVSYGTGSGFAFDGTNEAAATFVMYADQALNNIEISGDDSDVIQLLTLAHTVDGTLTIGADAVFDANGLDLTLGGDLINNGAFSANNNTTYFVSDADQTISGSGTTTFADVIKQTGTGALILDRAITVSDDLVLSSGTLNTAAYDLTVEGDLTNNITTSSTGNGIIMAGSDVQQLGGSGTFSVLTINNSNGVVLPTQSGAITFADKLRMVDGVFDIGRNLLVFGESAAIEEVNPFSSSNMIQTNLSFTDNGIKKTFPVISASTLFTYPIGSLGKYTPIEFDITANGNNTGSIRVKAADEPHISILPADQGSVLQYNWTLDADGISGFTADASMYSNDGDAPGDTAQYITARILLGSTDWNKFTTDDFHGRDGANDISLFTFSDTDDSGIDGDYTAGVSTAIPDQVPAFITVTDGNYSDQSTWATYDPDTQATGTPGVNVPAGGPRGSIIYVDNTLSFPDNFEAAYRTYINASGIVNIGTSIGHRLGDVFGTGTLKLENGDLPAGSYDTFFSASGGVLEYSGSSDYDVLSEIPNVNSVLFSGTGARRLPNIDVQLYGDLTFNGPALANTHDSNISIQGDLVFNAGTFDAGINNSTITFNGTALQTISGAVDFTSAGGGTFYNLEVNNGVAVDMQVNVEVDNDLYLTDGNFQTAADKKITLSNTSTSAVVGGGENSFVAATMEKNILNSSSFTFPIGDASRYGEIIVSPDATSGGFWQATYFNNNPDNEGLDPTAVQAPVAFVSRNEYWNVLAPAAGNAQLTLRWDASSGVNPAETDMRAVQWDTDKWYEVALGVKSGNSTGGTAPLLLPMSFNTNAGGNYLTFGSISIPTFTWLGLSSDWFSITNWAGGIIPSAGVDITIADVGAAPVINSTAVAQVNDLIINHTSGLTLQAGAQMTVNGALTTNDNLIIQNSNTNPSSFITHGTVTGDVTVDWTYDSRRYWYIGHSISNPSIANYDAITTTNAYFLYDYPAGSWNDITGLGDGFTDRLKGYSFIVRDDVNNTISHTGSLNIDAAYTQTLSTGWQLIANPYPAYYQLPTQDLSGADFEHTTGSVYVRTGDDANSRSLATFNTLTGISTPVTFDGIIAPGQSFWVKKNTDGDVTMRSLNRIHDSNRSSLKSSKQKDADILRLTMQNEFASDEAVIAFKNNGLESKSRMDSEQRFESSNKISYIYSIKDEDNMVINVLPQDGVERSVKLGLKAMAGEHRFTISNTSLLSMPYTITLEDKLIGTLTEMNDGVEYVFESVEGTFNDRFVLHFTEVATNIDRPDSGESNQLQADVWVKNGSEVTVTCNWDEYEKTLYIYSVDGVLMLKEQMFGDTWSETLNYKPGIYIVKITDSNNVYQEKVMIGE</sequence>
<feature type="signal peptide" evidence="1">
    <location>
        <begin position="1"/>
        <end position="20"/>
    </location>
</feature>
<protein>
    <submittedName>
        <fullName evidence="2">T9SS type A sorting domain-containing protein</fullName>
    </submittedName>
</protein>
<reference evidence="2 3" key="1">
    <citation type="journal article" date="2015" name="Int. J. Syst. Evol. Microbiol.">
        <title>Carboxylicivirga linearis sp. nov., isolated from a sea cucumber culture pond.</title>
        <authorList>
            <person name="Wang F.Q."/>
            <person name="Zhou Y.X."/>
            <person name="Lin X.Z."/>
            <person name="Chen G.J."/>
            <person name="Du Z.J."/>
        </authorList>
    </citation>
    <scope>NUCLEOTIDE SEQUENCE [LARGE SCALE GENOMIC DNA]</scope>
    <source>
        <strain evidence="2 3">FB218</strain>
    </source>
</reference>
<evidence type="ECO:0000313" key="3">
    <source>
        <dbReference type="Proteomes" id="UP000708576"/>
    </source>
</evidence>
<feature type="chain" id="PRO_5047330243" evidence="1">
    <location>
        <begin position="21"/>
        <end position="2765"/>
    </location>
</feature>
<dbReference type="NCBIfam" id="TIGR04183">
    <property type="entry name" value="Por_Secre_tail"/>
    <property type="match status" value="1"/>
</dbReference>
<dbReference type="EMBL" id="JAGUCO010000003">
    <property type="protein sequence ID" value="MBS2098127.1"/>
    <property type="molecule type" value="Genomic_DNA"/>
</dbReference>
<name>A0ABS5JTF1_9BACT</name>
<keyword evidence="3" id="KW-1185">Reference proteome</keyword>
<dbReference type="InterPro" id="IPR026444">
    <property type="entry name" value="Secre_tail"/>
</dbReference>
<gene>
    <name evidence="2" type="ORF">KEM10_07525</name>
</gene>
<dbReference type="Proteomes" id="UP000708576">
    <property type="component" value="Unassembled WGS sequence"/>
</dbReference>
<comment type="caution">
    <text evidence="2">The sequence shown here is derived from an EMBL/GenBank/DDBJ whole genome shotgun (WGS) entry which is preliminary data.</text>
</comment>
<proteinExistence type="predicted"/>
<evidence type="ECO:0000313" key="2">
    <source>
        <dbReference type="EMBL" id="MBS2098127.1"/>
    </source>
</evidence>